<gene>
    <name evidence="2" type="ORF">QTP70_032741</name>
</gene>
<dbReference type="AlphaFoldDB" id="A0AAE0R6Q2"/>
<dbReference type="EMBL" id="JAUCMX010000006">
    <property type="protein sequence ID" value="KAK3543980.1"/>
    <property type="molecule type" value="Genomic_DNA"/>
</dbReference>
<comment type="caution">
    <text evidence="2">The sequence shown here is derived from an EMBL/GenBank/DDBJ whole genome shotgun (WGS) entry which is preliminary data.</text>
</comment>
<dbReference type="Proteomes" id="UP001274896">
    <property type="component" value="Unassembled WGS sequence"/>
</dbReference>
<sequence>NRKVLYKRKLTDRVVKHSMPPNRQSMSVLQMLKQRLKSNQVLMVRPRVQHVTPAVILPPVPAAQSHKPDNTQADNESIAEITDEYLLFLKDHRAELIDKVKNVVRIVDDLELPDEKAAIVRAQLTDQAMMRKLLEFTTSKRAAERLLHVLWEQADDVMEDLADDVGDDAGNDGADDNADAVIEDNIEQ</sequence>
<organism evidence="2 3">
    <name type="scientific">Hemibagrus guttatus</name>
    <dbReference type="NCBI Taxonomy" id="175788"/>
    <lineage>
        <taxon>Eukaryota</taxon>
        <taxon>Metazoa</taxon>
        <taxon>Chordata</taxon>
        <taxon>Craniata</taxon>
        <taxon>Vertebrata</taxon>
        <taxon>Euteleostomi</taxon>
        <taxon>Actinopterygii</taxon>
        <taxon>Neopterygii</taxon>
        <taxon>Teleostei</taxon>
        <taxon>Ostariophysi</taxon>
        <taxon>Siluriformes</taxon>
        <taxon>Bagridae</taxon>
        <taxon>Hemibagrus</taxon>
    </lineage>
</organism>
<dbReference type="InterPro" id="IPR011029">
    <property type="entry name" value="DEATH-like_dom_sf"/>
</dbReference>
<evidence type="ECO:0008006" key="4">
    <source>
        <dbReference type="Google" id="ProtNLM"/>
    </source>
</evidence>
<reference evidence="2" key="1">
    <citation type="submission" date="2023-06" db="EMBL/GenBank/DDBJ databases">
        <title>Male Hemibagrus guttatus genome.</title>
        <authorList>
            <person name="Bian C."/>
        </authorList>
    </citation>
    <scope>NUCLEOTIDE SEQUENCE</scope>
    <source>
        <strain evidence="2">Male_cb2023</strain>
        <tissue evidence="2">Muscle</tissue>
    </source>
</reference>
<feature type="non-terminal residue" evidence="2">
    <location>
        <position position="1"/>
    </location>
</feature>
<evidence type="ECO:0000313" key="2">
    <source>
        <dbReference type="EMBL" id="KAK3543980.1"/>
    </source>
</evidence>
<feature type="region of interest" description="Disordered" evidence="1">
    <location>
        <begin position="163"/>
        <end position="188"/>
    </location>
</feature>
<keyword evidence="3" id="KW-1185">Reference proteome</keyword>
<evidence type="ECO:0000313" key="3">
    <source>
        <dbReference type="Proteomes" id="UP001274896"/>
    </source>
</evidence>
<proteinExistence type="predicted"/>
<dbReference type="Gene3D" id="1.10.533.10">
    <property type="entry name" value="Death Domain, Fas"/>
    <property type="match status" value="1"/>
</dbReference>
<name>A0AAE0R6Q2_9TELE</name>
<protein>
    <recommendedName>
        <fullName evidence="4">Apoptosis-associated speck-like protein containing a CARD</fullName>
    </recommendedName>
</protein>
<accession>A0AAE0R6Q2</accession>
<evidence type="ECO:0000256" key="1">
    <source>
        <dbReference type="SAM" id="MobiDB-lite"/>
    </source>
</evidence>